<evidence type="ECO:0000313" key="1">
    <source>
        <dbReference type="EMBL" id="MBW0481598.1"/>
    </source>
</evidence>
<name>A0A9Q3GVC0_9BASI</name>
<gene>
    <name evidence="1" type="ORF">O181_021313</name>
</gene>
<accession>A0A9Q3GVC0</accession>
<dbReference type="AlphaFoldDB" id="A0A9Q3GVC0"/>
<keyword evidence="2" id="KW-1185">Reference proteome</keyword>
<reference evidence="1" key="1">
    <citation type="submission" date="2021-03" db="EMBL/GenBank/DDBJ databases">
        <title>Draft genome sequence of rust myrtle Austropuccinia psidii MF-1, a brazilian biotype.</title>
        <authorList>
            <person name="Quecine M.C."/>
            <person name="Pachon D.M.R."/>
            <person name="Bonatelli M.L."/>
            <person name="Correr F.H."/>
            <person name="Franceschini L.M."/>
            <person name="Leite T.F."/>
            <person name="Margarido G.R.A."/>
            <person name="Almeida C.A."/>
            <person name="Ferrarezi J.A."/>
            <person name="Labate C.A."/>
        </authorList>
    </citation>
    <scope>NUCLEOTIDE SEQUENCE</scope>
    <source>
        <strain evidence="1">MF-1</strain>
    </source>
</reference>
<dbReference type="PANTHER" id="PTHR24559">
    <property type="entry name" value="TRANSPOSON TY3-I GAG-POL POLYPROTEIN"/>
    <property type="match status" value="1"/>
</dbReference>
<dbReference type="Gene3D" id="3.30.70.270">
    <property type="match status" value="1"/>
</dbReference>
<dbReference type="InterPro" id="IPR043502">
    <property type="entry name" value="DNA/RNA_pol_sf"/>
</dbReference>
<comment type="caution">
    <text evidence="1">The sequence shown here is derived from an EMBL/GenBank/DDBJ whole genome shotgun (WGS) entry which is preliminary data.</text>
</comment>
<protein>
    <recommendedName>
        <fullName evidence="3">Reverse transcriptase domain-containing protein</fullName>
    </recommendedName>
</protein>
<dbReference type="EMBL" id="AVOT02006447">
    <property type="protein sequence ID" value="MBW0481598.1"/>
    <property type="molecule type" value="Genomic_DNA"/>
</dbReference>
<proteinExistence type="predicted"/>
<dbReference type="SUPFAM" id="SSF56672">
    <property type="entry name" value="DNA/RNA polymerases"/>
    <property type="match status" value="1"/>
</dbReference>
<dbReference type="InterPro" id="IPR043128">
    <property type="entry name" value="Rev_trsase/Diguanyl_cyclase"/>
</dbReference>
<organism evidence="1 2">
    <name type="scientific">Austropuccinia psidii MF-1</name>
    <dbReference type="NCBI Taxonomy" id="1389203"/>
    <lineage>
        <taxon>Eukaryota</taxon>
        <taxon>Fungi</taxon>
        <taxon>Dikarya</taxon>
        <taxon>Basidiomycota</taxon>
        <taxon>Pucciniomycotina</taxon>
        <taxon>Pucciniomycetes</taxon>
        <taxon>Pucciniales</taxon>
        <taxon>Sphaerophragmiaceae</taxon>
        <taxon>Austropuccinia</taxon>
    </lineage>
</organism>
<dbReference type="InterPro" id="IPR053134">
    <property type="entry name" value="RNA-dir_DNA_polymerase"/>
</dbReference>
<dbReference type="OrthoDB" id="6776860at2759"/>
<dbReference type="Proteomes" id="UP000765509">
    <property type="component" value="Unassembled WGS sequence"/>
</dbReference>
<dbReference type="PANTHER" id="PTHR24559:SF444">
    <property type="entry name" value="REVERSE TRANSCRIPTASE DOMAIN-CONTAINING PROTEIN"/>
    <property type="match status" value="1"/>
</dbReference>
<sequence length="136" mass="15921">MKKHIEELIQLGVSRNLGHNEEVEVTTPVIIFWKSYKSRILRDFRARNTYTVPDRYPIPRIQEALTQSSKAKHINSMDALKGFDQNFLIPKAKKLLRIITNHGSYKYLRISFEIESAPSHYERMMNTIFPIDLSEG</sequence>
<evidence type="ECO:0008006" key="3">
    <source>
        <dbReference type="Google" id="ProtNLM"/>
    </source>
</evidence>
<evidence type="ECO:0000313" key="2">
    <source>
        <dbReference type="Proteomes" id="UP000765509"/>
    </source>
</evidence>